<proteinExistence type="inferred from homology"/>
<evidence type="ECO:0000313" key="4">
    <source>
        <dbReference type="EMBL" id="TIB39879.1"/>
    </source>
</evidence>
<dbReference type="InterPro" id="IPR040446">
    <property type="entry name" value="RRP7"/>
</dbReference>
<evidence type="ECO:0000313" key="6">
    <source>
        <dbReference type="Proteomes" id="UP000310689"/>
    </source>
</evidence>
<accession>A0A4V4M252</accession>
<dbReference type="GO" id="GO:0034456">
    <property type="term" value="C:UTP-C complex"/>
    <property type="evidence" value="ECO:0007669"/>
    <property type="project" value="TreeGrafter"/>
</dbReference>
<dbReference type="OrthoDB" id="5390at2759"/>
<evidence type="ECO:0000313" key="3">
    <source>
        <dbReference type="EMBL" id="TIB16943.1"/>
    </source>
</evidence>
<dbReference type="InterPro" id="IPR024326">
    <property type="entry name" value="RRP7_C"/>
</dbReference>
<protein>
    <recommendedName>
        <fullName evidence="2">Ribosomal RNA-processing protein 7 C-terminal domain-containing protein</fullName>
    </recommendedName>
</protein>
<name>A0A4V4M252_WALIC</name>
<feature type="domain" description="Ribosomal RNA-processing protein 7 C-terminal" evidence="2">
    <location>
        <begin position="121"/>
        <end position="255"/>
    </location>
</feature>
<dbReference type="Proteomes" id="UP000310689">
    <property type="component" value="Unassembled WGS sequence"/>
</dbReference>
<dbReference type="InterPro" id="IPR035979">
    <property type="entry name" value="RBD_domain_sf"/>
</dbReference>
<dbReference type="GO" id="GO:0000028">
    <property type="term" value="P:ribosomal small subunit assembly"/>
    <property type="evidence" value="ECO:0007669"/>
    <property type="project" value="TreeGrafter"/>
</dbReference>
<dbReference type="SUPFAM" id="SSF54928">
    <property type="entry name" value="RNA-binding domain, RBD"/>
    <property type="match status" value="1"/>
</dbReference>
<dbReference type="EMBL" id="SPOF01000002">
    <property type="protein sequence ID" value="TIB16943.1"/>
    <property type="molecule type" value="Genomic_DNA"/>
</dbReference>
<comment type="caution">
    <text evidence="3">The sequence shown here is derived from an EMBL/GenBank/DDBJ whole genome shotgun (WGS) entry which is preliminary data.</text>
</comment>
<organism evidence="3 5">
    <name type="scientific">Wallemia ichthyophaga</name>
    <dbReference type="NCBI Taxonomy" id="245174"/>
    <lineage>
        <taxon>Eukaryota</taxon>
        <taxon>Fungi</taxon>
        <taxon>Dikarya</taxon>
        <taxon>Basidiomycota</taxon>
        <taxon>Wallemiomycotina</taxon>
        <taxon>Wallemiomycetes</taxon>
        <taxon>Wallemiales</taxon>
        <taxon>Wallemiaceae</taxon>
        <taxon>Wallemia</taxon>
    </lineage>
</organism>
<dbReference type="GO" id="GO:0006364">
    <property type="term" value="P:rRNA processing"/>
    <property type="evidence" value="ECO:0007669"/>
    <property type="project" value="TreeGrafter"/>
</dbReference>
<gene>
    <name evidence="4" type="ORF">E3P86_00933</name>
    <name evidence="3" type="ORF">E3P90_00292</name>
</gene>
<dbReference type="Gene3D" id="3.30.70.330">
    <property type="match status" value="1"/>
</dbReference>
<dbReference type="GO" id="GO:0032545">
    <property type="term" value="C:CURI complex"/>
    <property type="evidence" value="ECO:0007669"/>
    <property type="project" value="TreeGrafter"/>
</dbReference>
<comment type="similarity">
    <text evidence="1">Belongs to the RRP7 family.</text>
</comment>
<reference evidence="5 6" key="1">
    <citation type="submission" date="2019-03" db="EMBL/GenBank/DDBJ databases">
        <title>Sequencing 23 genomes of Wallemia ichthyophaga.</title>
        <authorList>
            <person name="Gostincar C."/>
        </authorList>
    </citation>
    <scope>NUCLEOTIDE SEQUENCE [LARGE SCALE GENOMIC DNA]</scope>
    <source>
        <strain evidence="4 6">EXF-6200</strain>
        <strain evidence="3 5">EXF-8621</strain>
    </source>
</reference>
<evidence type="ECO:0000256" key="1">
    <source>
        <dbReference type="ARBA" id="ARBA00006110"/>
    </source>
</evidence>
<dbReference type="Pfam" id="PF12923">
    <property type="entry name" value="RRP7"/>
    <property type="match status" value="1"/>
</dbReference>
<dbReference type="PANTHER" id="PTHR13191:SF0">
    <property type="entry name" value="RIBOSOMAL RNA-PROCESSING PROTEIN 7 HOMOLOG A-RELATED"/>
    <property type="match status" value="1"/>
</dbReference>
<dbReference type="Proteomes" id="UP000306954">
    <property type="component" value="Unassembled WGS sequence"/>
</dbReference>
<dbReference type="Gene3D" id="6.10.250.1770">
    <property type="match status" value="1"/>
</dbReference>
<evidence type="ECO:0000259" key="2">
    <source>
        <dbReference type="Pfam" id="PF12923"/>
    </source>
</evidence>
<dbReference type="PANTHER" id="PTHR13191">
    <property type="entry name" value="RIBOSOMAL RNA PROCESSING PROTEIN 7-RELATED"/>
    <property type="match status" value="1"/>
</dbReference>
<evidence type="ECO:0000313" key="5">
    <source>
        <dbReference type="Proteomes" id="UP000306954"/>
    </source>
</evidence>
<dbReference type="AlphaFoldDB" id="A0A4V4M252"/>
<dbReference type="GO" id="GO:0003676">
    <property type="term" value="F:nucleic acid binding"/>
    <property type="evidence" value="ECO:0007669"/>
    <property type="project" value="InterPro"/>
</dbReference>
<sequence>MAKSDKQHIANRSISDHFPSDRTIFVTQLPIDMNDEDIYNTFNNVAEIDSMRRSSLALSTIDYPSGNDQQDKLNHLSNFNRNVHLILKTEKDLTKILNSNKIKLENHSLNTTTSLIQLYKSLRPNHNDIRSFSTNYIKQFEQDQIIEKNRQISNEIESKMEDDGFTLVERGGKHGRAANEAGVQVASKLFNGGKVDEDSSEYRRKKRKFNQPLDDFYRWQRRDKKRHDLAHLRLKFENDKRKVEDSKQNRRYKPY</sequence>
<dbReference type="InterPro" id="IPR012677">
    <property type="entry name" value="Nucleotide-bd_a/b_plait_sf"/>
</dbReference>
<dbReference type="EMBL" id="SPOI01000024">
    <property type="protein sequence ID" value="TIB39879.1"/>
    <property type="molecule type" value="Genomic_DNA"/>
</dbReference>